<protein>
    <submittedName>
        <fullName evidence="1">Uncharacterized protein</fullName>
    </submittedName>
</protein>
<reference evidence="1 2" key="1">
    <citation type="submission" date="2016-10" db="EMBL/GenBank/DDBJ databases">
        <authorList>
            <person name="de Groot N.N."/>
        </authorList>
    </citation>
    <scope>NUCLEOTIDE SEQUENCE [LARGE SCALE GENOMIC DNA]</scope>
    <source>
        <strain evidence="1 2">LMG 23650</strain>
    </source>
</reference>
<dbReference type="EMBL" id="FOQU01000011">
    <property type="protein sequence ID" value="SFJ78243.1"/>
    <property type="molecule type" value="Genomic_DNA"/>
</dbReference>
<dbReference type="Proteomes" id="UP000199548">
    <property type="component" value="Unassembled WGS sequence"/>
</dbReference>
<keyword evidence="2" id="KW-1185">Reference proteome</keyword>
<organism evidence="1 2">
    <name type="scientific">Paraburkholderia megapolitana</name>
    <dbReference type="NCBI Taxonomy" id="420953"/>
    <lineage>
        <taxon>Bacteria</taxon>
        <taxon>Pseudomonadati</taxon>
        <taxon>Pseudomonadota</taxon>
        <taxon>Betaproteobacteria</taxon>
        <taxon>Burkholderiales</taxon>
        <taxon>Burkholderiaceae</taxon>
        <taxon>Paraburkholderia</taxon>
    </lineage>
</organism>
<sequence length="225" mass="25506">MSYDLFTIRNNATLTKTILKRLRIIDQFQGALYELCVTASIIAAGFTIEFENEKDNTTDHPEFIATDPATGVRFAVEAKSRHRPGIHGQRNGKQWVPGESIGIVRALHDALTLKTKIPYYIFIDVNLPPPSSDTEYQSWLRELQATVEDCDNHGFKTERFPANGIVFTNDPTHYFLKDFVHPVRTALWYYKIGLATPAIPSPHEDIVSRVANAFFQRSNVPETIP</sequence>
<name>A0A1I3U688_9BURK</name>
<gene>
    <name evidence="1" type="ORF">SAMN05192543_1112</name>
</gene>
<proteinExistence type="predicted"/>
<dbReference type="AlphaFoldDB" id="A0A1I3U688"/>
<evidence type="ECO:0000313" key="1">
    <source>
        <dbReference type="EMBL" id="SFJ78243.1"/>
    </source>
</evidence>
<accession>A0A1I3U688</accession>
<evidence type="ECO:0000313" key="2">
    <source>
        <dbReference type="Proteomes" id="UP000199548"/>
    </source>
</evidence>